<reference evidence="2" key="1">
    <citation type="journal article" date="2015" name="Nature">
        <title>Complex archaea that bridge the gap between prokaryotes and eukaryotes.</title>
        <authorList>
            <person name="Spang A."/>
            <person name="Saw J.H."/>
            <person name="Jorgensen S.L."/>
            <person name="Zaremba-Niedzwiedzka K."/>
            <person name="Martijn J."/>
            <person name="Lind A.E."/>
            <person name="van Eijk R."/>
            <person name="Schleper C."/>
            <person name="Guy L."/>
            <person name="Ettema T.J."/>
        </authorList>
    </citation>
    <scope>NUCLEOTIDE SEQUENCE</scope>
</reference>
<keyword evidence="1" id="KW-0812">Transmembrane</keyword>
<comment type="caution">
    <text evidence="2">The sequence shown here is derived from an EMBL/GenBank/DDBJ whole genome shotgun (WGS) entry which is preliminary data.</text>
</comment>
<gene>
    <name evidence="2" type="ORF">LCGC14_0697930</name>
</gene>
<organism evidence="2">
    <name type="scientific">marine sediment metagenome</name>
    <dbReference type="NCBI Taxonomy" id="412755"/>
    <lineage>
        <taxon>unclassified sequences</taxon>
        <taxon>metagenomes</taxon>
        <taxon>ecological metagenomes</taxon>
    </lineage>
</organism>
<sequence length="340" mass="40835">MSTKNYIKIYRDKLDYHKYEREINKYINKLVHEFTVAYKGITNYRIREVFWDLIDEKIEYHPRIWYHVFANLMGKLAAYEILFVEKKINKFHKNIHNEWVGYLANLLIPYEPMIPTKFFNELIQNMPVPDFESVLELYEEGIILFNENLKEIMLDPVVSPYKKILKFKANFSNLFEIFMSKCLFLDQELSNHGETAHINSLHEVFQLNNSNERTPSNLLREMLILLNHIRNAISHGSRAGIVYIKKKGVRIRDFKANGKLTFERYFSFEELYDFYYLLLILIMEFELMALMLSLHRVIRELNINYNKRFICSKCGYESVVFVHPERTNVVCNKCKTRHHI</sequence>
<accession>A0A0F9QNH0</accession>
<keyword evidence="1" id="KW-0472">Membrane</keyword>
<name>A0A0F9QNH0_9ZZZZ</name>
<evidence type="ECO:0000313" key="2">
    <source>
        <dbReference type="EMBL" id="KKN43979.1"/>
    </source>
</evidence>
<proteinExistence type="predicted"/>
<evidence type="ECO:0000256" key="1">
    <source>
        <dbReference type="SAM" id="Phobius"/>
    </source>
</evidence>
<protein>
    <submittedName>
        <fullName evidence="2">Uncharacterized protein</fullName>
    </submittedName>
</protein>
<dbReference type="EMBL" id="LAZR01001478">
    <property type="protein sequence ID" value="KKN43979.1"/>
    <property type="molecule type" value="Genomic_DNA"/>
</dbReference>
<keyword evidence="1" id="KW-1133">Transmembrane helix</keyword>
<dbReference type="AlphaFoldDB" id="A0A0F9QNH0"/>
<feature type="transmembrane region" description="Helical" evidence="1">
    <location>
        <begin position="274"/>
        <end position="298"/>
    </location>
</feature>